<gene>
    <name evidence="23" type="ORF">DGUA_6G001485</name>
</gene>
<evidence type="ECO:0000256" key="14">
    <source>
        <dbReference type="ARBA" id="ARBA00022842"/>
    </source>
</evidence>
<dbReference type="FunFam" id="3.30.200.20:FF:000023">
    <property type="entry name" value="Receptor protein serine/threonine kinase"/>
    <property type="match status" value="1"/>
</dbReference>
<evidence type="ECO:0000256" key="20">
    <source>
        <dbReference type="SAM" id="Phobius"/>
    </source>
</evidence>
<dbReference type="Gene3D" id="1.10.510.10">
    <property type="entry name" value="Transferase(Phosphotransferase) domain 1"/>
    <property type="match status" value="1"/>
</dbReference>
<dbReference type="Gene3D" id="3.30.200.20">
    <property type="entry name" value="Phosphorylase Kinase, domain 1"/>
    <property type="match status" value="1"/>
</dbReference>
<dbReference type="EMBL" id="OUUW01000001">
    <property type="protein sequence ID" value="SPP73924.1"/>
    <property type="molecule type" value="Genomic_DNA"/>
</dbReference>
<dbReference type="InterPro" id="IPR003605">
    <property type="entry name" value="GS_dom"/>
</dbReference>
<dbReference type="EC" id="2.7.11.30" evidence="5"/>
<proteinExistence type="inferred from homology"/>
<keyword evidence="8 20" id="KW-0812">Transmembrane</keyword>
<dbReference type="GO" id="GO:0043235">
    <property type="term" value="C:receptor complex"/>
    <property type="evidence" value="ECO:0007669"/>
    <property type="project" value="TreeGrafter"/>
</dbReference>
<dbReference type="Pfam" id="PF07714">
    <property type="entry name" value="PK_Tyr_Ser-Thr"/>
    <property type="match status" value="1"/>
</dbReference>
<feature type="compositionally biased region" description="Low complexity" evidence="19">
    <location>
        <begin position="133"/>
        <end position="154"/>
    </location>
</feature>
<dbReference type="GO" id="GO:0005886">
    <property type="term" value="C:plasma membrane"/>
    <property type="evidence" value="ECO:0007669"/>
    <property type="project" value="TreeGrafter"/>
</dbReference>
<keyword evidence="24" id="KW-1185">Reference proteome</keyword>
<feature type="transmembrane region" description="Helical" evidence="20">
    <location>
        <begin position="283"/>
        <end position="305"/>
    </location>
</feature>
<evidence type="ECO:0000256" key="1">
    <source>
        <dbReference type="ARBA" id="ARBA00001936"/>
    </source>
</evidence>
<evidence type="ECO:0000256" key="3">
    <source>
        <dbReference type="ARBA" id="ARBA00004479"/>
    </source>
</evidence>
<keyword evidence="16 20" id="KW-0472">Membrane</keyword>
<evidence type="ECO:0000256" key="10">
    <source>
        <dbReference type="ARBA" id="ARBA00022729"/>
    </source>
</evidence>
<dbReference type="InterPro" id="IPR000333">
    <property type="entry name" value="TGFB_receptor"/>
</dbReference>
<evidence type="ECO:0000256" key="2">
    <source>
        <dbReference type="ARBA" id="ARBA00001946"/>
    </source>
</evidence>
<dbReference type="Pfam" id="PF01064">
    <property type="entry name" value="Activin_recp"/>
    <property type="match status" value="1"/>
</dbReference>
<dbReference type="InterPro" id="IPR000472">
    <property type="entry name" value="Activin_recp"/>
</dbReference>
<feature type="domain" description="Protein kinase" evidence="21">
    <location>
        <begin position="362"/>
        <end position="652"/>
    </location>
</feature>
<feature type="region of interest" description="Disordered" evidence="19">
    <location>
        <begin position="76"/>
        <end position="184"/>
    </location>
</feature>
<evidence type="ECO:0000256" key="7">
    <source>
        <dbReference type="ARBA" id="ARBA00022679"/>
    </source>
</evidence>
<dbReference type="AlphaFoldDB" id="A0A3B0IZP4"/>
<evidence type="ECO:0000259" key="22">
    <source>
        <dbReference type="PROSITE" id="PS51256"/>
    </source>
</evidence>
<feature type="compositionally biased region" description="Polar residues" evidence="19">
    <location>
        <begin position="114"/>
        <end position="126"/>
    </location>
</feature>
<organism evidence="23 24">
    <name type="scientific">Drosophila guanche</name>
    <name type="common">Fruit fly</name>
    <dbReference type="NCBI Taxonomy" id="7266"/>
    <lineage>
        <taxon>Eukaryota</taxon>
        <taxon>Metazoa</taxon>
        <taxon>Ecdysozoa</taxon>
        <taxon>Arthropoda</taxon>
        <taxon>Hexapoda</taxon>
        <taxon>Insecta</taxon>
        <taxon>Pterygota</taxon>
        <taxon>Neoptera</taxon>
        <taxon>Endopterygota</taxon>
        <taxon>Diptera</taxon>
        <taxon>Brachycera</taxon>
        <taxon>Muscomorpha</taxon>
        <taxon>Ephydroidea</taxon>
        <taxon>Drosophilidae</taxon>
        <taxon>Drosophila</taxon>
        <taxon>Sophophora</taxon>
    </lineage>
</organism>
<keyword evidence="9" id="KW-0479">Metal-binding</keyword>
<keyword evidence="14" id="KW-0460">Magnesium</keyword>
<dbReference type="OrthoDB" id="69842at2759"/>
<dbReference type="PROSITE" id="PS00108">
    <property type="entry name" value="PROTEIN_KINASE_ST"/>
    <property type="match status" value="1"/>
</dbReference>
<dbReference type="CDD" id="cd14143">
    <property type="entry name" value="STKc_TGFbR1_ACVR1b_ACVR1c"/>
    <property type="match status" value="1"/>
</dbReference>
<dbReference type="PROSITE" id="PS00107">
    <property type="entry name" value="PROTEIN_KINASE_ATP"/>
    <property type="match status" value="1"/>
</dbReference>
<dbReference type="SMART" id="SM00220">
    <property type="entry name" value="S_TKc"/>
    <property type="match status" value="1"/>
</dbReference>
<evidence type="ECO:0000256" key="18">
    <source>
        <dbReference type="PROSITE-ProRule" id="PRU10141"/>
    </source>
</evidence>
<reference evidence="24" key="1">
    <citation type="submission" date="2018-01" db="EMBL/GenBank/DDBJ databases">
        <authorList>
            <person name="Alioto T."/>
            <person name="Alioto T."/>
        </authorList>
    </citation>
    <scope>NUCLEOTIDE SEQUENCE [LARGE SCALE GENOMIC DNA]</scope>
</reference>
<dbReference type="InterPro" id="IPR045860">
    <property type="entry name" value="Snake_toxin-like_sf"/>
</dbReference>
<dbReference type="InterPro" id="IPR008271">
    <property type="entry name" value="Ser/Thr_kinase_AS"/>
</dbReference>
<keyword evidence="12" id="KW-0418">Kinase</keyword>
<dbReference type="GO" id="GO:0071363">
    <property type="term" value="P:cellular response to growth factor stimulus"/>
    <property type="evidence" value="ECO:0007669"/>
    <property type="project" value="TreeGrafter"/>
</dbReference>
<evidence type="ECO:0000256" key="11">
    <source>
        <dbReference type="ARBA" id="ARBA00022741"/>
    </source>
</evidence>
<dbReference type="GO" id="GO:0004675">
    <property type="term" value="F:transmembrane receptor protein serine/threonine kinase activity"/>
    <property type="evidence" value="ECO:0007669"/>
    <property type="project" value="UniProtKB-EC"/>
</dbReference>
<dbReference type="Gene3D" id="2.10.60.10">
    <property type="entry name" value="CD59"/>
    <property type="match status" value="1"/>
</dbReference>
<dbReference type="InterPro" id="IPR017441">
    <property type="entry name" value="Protein_kinase_ATP_BS"/>
</dbReference>
<keyword evidence="7" id="KW-0808">Transferase</keyword>
<dbReference type="GO" id="GO:0046872">
    <property type="term" value="F:metal ion binding"/>
    <property type="evidence" value="ECO:0007669"/>
    <property type="project" value="UniProtKB-KW"/>
</dbReference>
<keyword evidence="6" id="KW-0723">Serine/threonine-protein kinase</keyword>
<evidence type="ECO:0000256" key="5">
    <source>
        <dbReference type="ARBA" id="ARBA00012401"/>
    </source>
</evidence>
<feature type="compositionally biased region" description="Basic and acidic residues" evidence="19">
    <location>
        <begin position="13"/>
        <end position="22"/>
    </location>
</feature>
<evidence type="ECO:0000256" key="15">
    <source>
        <dbReference type="ARBA" id="ARBA00022989"/>
    </source>
</evidence>
<protein>
    <recommendedName>
        <fullName evidence="5">receptor protein serine/threonine kinase</fullName>
        <ecNumber evidence="5">2.7.11.30</ecNumber>
    </recommendedName>
</protein>
<comment type="cofactor">
    <cofactor evidence="2">
        <name>Mg(2+)</name>
        <dbReference type="ChEBI" id="CHEBI:18420"/>
    </cofactor>
</comment>
<keyword evidence="15 20" id="KW-1133">Transmembrane helix</keyword>
<dbReference type="InterPro" id="IPR000719">
    <property type="entry name" value="Prot_kinase_dom"/>
</dbReference>
<evidence type="ECO:0000256" key="16">
    <source>
        <dbReference type="ARBA" id="ARBA00023136"/>
    </source>
</evidence>
<dbReference type="PANTHER" id="PTHR23255:SF71">
    <property type="entry name" value="RECEPTOR PROTEIN SERINE_THREONINE KINASE"/>
    <property type="match status" value="1"/>
</dbReference>
<dbReference type="PANTHER" id="PTHR23255">
    <property type="entry name" value="TRANSFORMING GROWTH FACTOR-BETA RECEPTOR TYPE I AND II"/>
    <property type="match status" value="1"/>
</dbReference>
<dbReference type="SUPFAM" id="SSF56112">
    <property type="entry name" value="Protein kinase-like (PK-like)"/>
    <property type="match status" value="1"/>
</dbReference>
<evidence type="ECO:0000256" key="12">
    <source>
        <dbReference type="ARBA" id="ARBA00022777"/>
    </source>
</evidence>
<dbReference type="GO" id="GO:0006950">
    <property type="term" value="P:response to stress"/>
    <property type="evidence" value="ECO:0007669"/>
    <property type="project" value="UniProtKB-ARBA"/>
</dbReference>
<dbReference type="Pfam" id="PF08515">
    <property type="entry name" value="TGF_beta_GS"/>
    <property type="match status" value="1"/>
</dbReference>
<feature type="region of interest" description="Disordered" evidence="19">
    <location>
        <begin position="1"/>
        <end position="22"/>
    </location>
</feature>
<dbReference type="GO" id="GO:0005524">
    <property type="term" value="F:ATP binding"/>
    <property type="evidence" value="ECO:0007669"/>
    <property type="project" value="UniProtKB-UniRule"/>
</dbReference>
<dbReference type="FunFam" id="1.10.510.10:FF:000018">
    <property type="entry name" value="Receptor protein serine/threonine kinase"/>
    <property type="match status" value="1"/>
</dbReference>
<keyword evidence="13 18" id="KW-0067">ATP-binding</keyword>
<comment type="cofactor">
    <cofactor evidence="1">
        <name>Mn(2+)</name>
        <dbReference type="ChEBI" id="CHEBI:29035"/>
    </cofactor>
</comment>
<dbReference type="SMART" id="SM00467">
    <property type="entry name" value="GS"/>
    <property type="match status" value="1"/>
</dbReference>
<evidence type="ECO:0000313" key="24">
    <source>
        <dbReference type="Proteomes" id="UP000268350"/>
    </source>
</evidence>
<dbReference type="InterPro" id="IPR011009">
    <property type="entry name" value="Kinase-like_dom_sf"/>
</dbReference>
<evidence type="ECO:0000313" key="23">
    <source>
        <dbReference type="EMBL" id="SPP73924.1"/>
    </source>
</evidence>
<evidence type="ECO:0000256" key="4">
    <source>
        <dbReference type="ARBA" id="ARBA00009605"/>
    </source>
</evidence>
<evidence type="ECO:0000256" key="19">
    <source>
        <dbReference type="SAM" id="MobiDB-lite"/>
    </source>
</evidence>
<dbReference type="CDD" id="cd23598">
    <property type="entry name" value="TFP_LU_ECD_Babo"/>
    <property type="match status" value="1"/>
</dbReference>
<feature type="binding site" evidence="18">
    <location>
        <position position="389"/>
    </location>
    <ligand>
        <name>ATP</name>
        <dbReference type="ChEBI" id="CHEBI:30616"/>
    </ligand>
</feature>
<dbReference type="Proteomes" id="UP000268350">
    <property type="component" value="Unassembled WGS sequence"/>
</dbReference>
<comment type="subcellular location">
    <subcellularLocation>
        <location evidence="3">Membrane</location>
        <topology evidence="3">Single-pass type I membrane protein</topology>
    </subcellularLocation>
</comment>
<dbReference type="InterPro" id="IPR001245">
    <property type="entry name" value="Ser-Thr/Tyr_kinase_cat_dom"/>
</dbReference>
<dbReference type="PROSITE" id="PS50011">
    <property type="entry name" value="PROTEIN_KINASE_DOM"/>
    <property type="match status" value="1"/>
</dbReference>
<evidence type="ECO:0000256" key="9">
    <source>
        <dbReference type="ARBA" id="ARBA00022723"/>
    </source>
</evidence>
<sequence>MCECVYGKQKKSHQSDRREEAKISPVPVPLPLRSYLHKDKMFSPPWLLLMGALLTSSSCATPIELGMNSSSSIGATNAEASKWQPPPPEAVATTTTTTRAPMVKANETAGQAYLTKSPSQTTLSADNSRSHDSNSNNKSSLNNSNNGHGYGNNSAVAMLMPQDGDGRAGATPLPPYVPQPQSSKKRDKTVKCHCDICKETNHICETDGYCFTSVEKNADNKIIFSFRCLPPDQLPPQDPSTCKFRTSNVSSQCCPDDFCNTRANYSGPIPDFVPERTLSSWELVGIIVGVTLVICVTGTTSWYYYQRRKRLATGRPFAKEDSVYDPILNGNTTIHDIIEMTTSGSGSAGLPLLVQRSIARQVQLCHVIGKGRFGEVWRGRWRGENVAVKIFSSREECSWFREAEIYQTVMLRHENILGFIAADNKDNGTWTQLWLVTDYHENGSLFDYLTTHTVDTNTMLNMSLSIATGLAHLHMDIVGTRGKPAIAHRDLKSKNILVKSNLSCAIGDLGLAVRHVEKDDSVDIPSTHRVGTKRYMAPEVLDESMNAQHFDSYKRADVYAFGLILWEIARRCNMGMIYDEYQLPYYDAVQPDPSIEEMKKVVCIEKSRPNIPNRWHASDVLHNMAKVMKECWYPNPVARLTALRIKKTLASISVEDKVKN</sequence>
<dbReference type="PROSITE" id="PS51256">
    <property type="entry name" value="GS"/>
    <property type="match status" value="1"/>
</dbReference>
<feature type="compositionally biased region" description="Low complexity" evidence="19">
    <location>
        <begin position="90"/>
        <end position="101"/>
    </location>
</feature>
<evidence type="ECO:0000256" key="17">
    <source>
        <dbReference type="ARBA" id="ARBA00023170"/>
    </source>
</evidence>
<keyword evidence="11 18" id="KW-0547">Nucleotide-binding</keyword>
<evidence type="ECO:0000259" key="21">
    <source>
        <dbReference type="PROSITE" id="PS50011"/>
    </source>
</evidence>
<keyword evidence="10" id="KW-0732">Signal</keyword>
<comment type="similarity">
    <text evidence="4">Belongs to the protein kinase superfamily. TKL Ser/Thr protein kinase family. TGFB receptor subfamily.</text>
</comment>
<evidence type="ECO:0000256" key="6">
    <source>
        <dbReference type="ARBA" id="ARBA00022527"/>
    </source>
</evidence>
<dbReference type="SUPFAM" id="SSF57302">
    <property type="entry name" value="Snake toxin-like"/>
    <property type="match status" value="1"/>
</dbReference>
<name>A0A3B0IZP4_DROGU</name>
<feature type="domain" description="GS" evidence="22">
    <location>
        <begin position="332"/>
        <end position="361"/>
    </location>
</feature>
<evidence type="ECO:0000256" key="8">
    <source>
        <dbReference type="ARBA" id="ARBA00022692"/>
    </source>
</evidence>
<accession>A0A3B0IZP4</accession>
<keyword evidence="17 23" id="KW-0675">Receptor</keyword>
<evidence type="ECO:0000256" key="13">
    <source>
        <dbReference type="ARBA" id="ARBA00022840"/>
    </source>
</evidence>